<evidence type="ECO:0000313" key="2">
    <source>
        <dbReference type="EMBL" id="MBZ5715935.1"/>
    </source>
</evidence>
<comment type="caution">
    <text evidence="2">The sequence shown here is derived from an EMBL/GenBank/DDBJ whole genome shotgun (WGS) entry which is preliminary data.</text>
</comment>
<dbReference type="CDD" id="cd02966">
    <property type="entry name" value="TlpA_like_family"/>
    <property type="match status" value="1"/>
</dbReference>
<dbReference type="InterPro" id="IPR036249">
    <property type="entry name" value="Thioredoxin-like_sf"/>
</dbReference>
<name>A0ABS7U5V3_9BACT</name>
<organism evidence="2 3">
    <name type="scientific">Nannocystis pusilla</name>
    <dbReference type="NCBI Taxonomy" id="889268"/>
    <lineage>
        <taxon>Bacteria</taxon>
        <taxon>Pseudomonadati</taxon>
        <taxon>Myxococcota</taxon>
        <taxon>Polyangia</taxon>
        <taxon>Nannocystales</taxon>
        <taxon>Nannocystaceae</taxon>
        <taxon>Nannocystis</taxon>
    </lineage>
</organism>
<dbReference type="RefSeq" id="WP_224197674.1">
    <property type="nucleotide sequence ID" value="NZ_JAIRAU010000059.1"/>
</dbReference>
<sequence length="697" mass="75550">MLLVLAAGLAACSARPQRPARERARAAVDPADVAADLLQQLVALDDGERCAAEGEALVARHPESGRLRARWIACVSRVGRHLEAAGLAAQMMSQRPGDPWAEWARVAVWLGESTPARAEALARSEALVDALDGHPAALRLRAATLVAWDRADELAQLVAAHPRVPAWARVHLRLRRARDGDRSQLPLALADAHAVAPDDPEFVTLTVIAGRGLERLFLPVEALAWTDAGLARAPDSLRLRTLRWRLLQLQPRDFAACKQAVLEDISLALARGGERPALLLAAAEAYRGLGEVARAEALERRIADEHADSPAAEALLARASEALGPGPAQQAADAAFLGRPRHHDPRLREAAALRQFTAALADPAATAAQVVAAIEATRPLLHGPALEFFTAGAQALVQRESELALAEALVREGLAAVPGHVALAQALGHEFPHMYEWHEGGLYDLLARVHLAAGRVVEAQAALGEASARGSAGDDHAIARAEVARRRGDAAAADEQLVACSDAYDGDAFDDACRRALEAAWKREHGGLRGLDAHVAKLLVRTRERRRQEVFRRIAAAPRTAPEFRFTRFDGEVVSSESTRGKFVVLHFWFTACEPCVAELPRWQQFVDAHAGQRDLVILSVHALETREVVEAWMAEHGHRFAVAMADGWCHTAKVWSFPSTWFIDRQGRIAYETGGMPDLPLEFAWRVAAMRAADHG</sequence>
<feature type="domain" description="Thioredoxin" evidence="1">
    <location>
        <begin position="555"/>
        <end position="693"/>
    </location>
</feature>
<evidence type="ECO:0000313" key="3">
    <source>
        <dbReference type="Proteomes" id="UP001139031"/>
    </source>
</evidence>
<evidence type="ECO:0000259" key="1">
    <source>
        <dbReference type="PROSITE" id="PS51352"/>
    </source>
</evidence>
<reference evidence="2" key="1">
    <citation type="submission" date="2021-08" db="EMBL/GenBank/DDBJ databases">
        <authorList>
            <person name="Stevens D.C."/>
        </authorList>
    </citation>
    <scope>NUCLEOTIDE SEQUENCE</scope>
    <source>
        <strain evidence="2">DSM 53165</strain>
    </source>
</reference>
<dbReference type="InterPro" id="IPR050553">
    <property type="entry name" value="Thioredoxin_ResA/DsbE_sf"/>
</dbReference>
<dbReference type="PROSITE" id="PS51352">
    <property type="entry name" value="THIOREDOXIN_2"/>
    <property type="match status" value="1"/>
</dbReference>
<proteinExistence type="predicted"/>
<accession>A0ABS7U5V3</accession>
<dbReference type="InterPro" id="IPR000866">
    <property type="entry name" value="AhpC/TSA"/>
</dbReference>
<dbReference type="Pfam" id="PF00578">
    <property type="entry name" value="AhpC-TSA"/>
    <property type="match status" value="1"/>
</dbReference>
<dbReference type="PANTHER" id="PTHR42852:SF17">
    <property type="entry name" value="THIOREDOXIN-LIKE PROTEIN HI_1115"/>
    <property type="match status" value="1"/>
</dbReference>
<protein>
    <submittedName>
        <fullName evidence="2">TlpA family protein disulfide reductase</fullName>
    </submittedName>
</protein>
<dbReference type="Gene3D" id="3.40.30.10">
    <property type="entry name" value="Glutaredoxin"/>
    <property type="match status" value="1"/>
</dbReference>
<gene>
    <name evidence="2" type="ORF">K7C98_42460</name>
</gene>
<dbReference type="InterPro" id="IPR013766">
    <property type="entry name" value="Thioredoxin_domain"/>
</dbReference>
<dbReference type="EMBL" id="JAIRAU010000059">
    <property type="protein sequence ID" value="MBZ5715935.1"/>
    <property type="molecule type" value="Genomic_DNA"/>
</dbReference>
<dbReference type="SUPFAM" id="SSF52833">
    <property type="entry name" value="Thioredoxin-like"/>
    <property type="match status" value="1"/>
</dbReference>
<keyword evidence="3" id="KW-1185">Reference proteome</keyword>
<dbReference type="PANTHER" id="PTHR42852">
    <property type="entry name" value="THIOL:DISULFIDE INTERCHANGE PROTEIN DSBE"/>
    <property type="match status" value="1"/>
</dbReference>
<dbReference type="Proteomes" id="UP001139031">
    <property type="component" value="Unassembled WGS sequence"/>
</dbReference>